<dbReference type="RefSeq" id="WP_345730010.1">
    <property type="nucleotide sequence ID" value="NZ_BAAAYN010000027.1"/>
</dbReference>
<feature type="domain" description="STAS" evidence="1">
    <location>
        <begin position="19"/>
        <end position="109"/>
    </location>
</feature>
<dbReference type="CDD" id="cd07043">
    <property type="entry name" value="STAS_anti-anti-sigma_factors"/>
    <property type="match status" value="1"/>
</dbReference>
<organism evidence="2 3">
    <name type="scientific">Cryptosporangium minutisporangium</name>
    <dbReference type="NCBI Taxonomy" id="113569"/>
    <lineage>
        <taxon>Bacteria</taxon>
        <taxon>Bacillati</taxon>
        <taxon>Actinomycetota</taxon>
        <taxon>Actinomycetes</taxon>
        <taxon>Cryptosporangiales</taxon>
        <taxon>Cryptosporangiaceae</taxon>
        <taxon>Cryptosporangium</taxon>
    </lineage>
</organism>
<dbReference type="InterPro" id="IPR002645">
    <property type="entry name" value="STAS_dom"/>
</dbReference>
<dbReference type="InterPro" id="IPR036513">
    <property type="entry name" value="STAS_dom_sf"/>
</dbReference>
<evidence type="ECO:0000313" key="2">
    <source>
        <dbReference type="EMBL" id="GAA3390244.1"/>
    </source>
</evidence>
<dbReference type="Proteomes" id="UP001501676">
    <property type="component" value="Unassembled WGS sequence"/>
</dbReference>
<proteinExistence type="predicted"/>
<protein>
    <recommendedName>
        <fullName evidence="1">STAS domain-containing protein</fullName>
    </recommendedName>
</protein>
<dbReference type="SUPFAM" id="SSF52091">
    <property type="entry name" value="SpoIIaa-like"/>
    <property type="match status" value="1"/>
</dbReference>
<dbReference type="EMBL" id="BAAAYN010000027">
    <property type="protein sequence ID" value="GAA3390244.1"/>
    <property type="molecule type" value="Genomic_DNA"/>
</dbReference>
<keyword evidence="3" id="KW-1185">Reference proteome</keyword>
<evidence type="ECO:0000313" key="3">
    <source>
        <dbReference type="Proteomes" id="UP001501676"/>
    </source>
</evidence>
<dbReference type="Gene3D" id="3.30.750.24">
    <property type="entry name" value="STAS domain"/>
    <property type="match status" value="1"/>
</dbReference>
<reference evidence="3" key="1">
    <citation type="journal article" date="2019" name="Int. J. Syst. Evol. Microbiol.">
        <title>The Global Catalogue of Microorganisms (GCM) 10K type strain sequencing project: providing services to taxonomists for standard genome sequencing and annotation.</title>
        <authorList>
            <consortium name="The Broad Institute Genomics Platform"/>
            <consortium name="The Broad Institute Genome Sequencing Center for Infectious Disease"/>
            <person name="Wu L."/>
            <person name="Ma J."/>
        </authorList>
    </citation>
    <scope>NUCLEOTIDE SEQUENCE [LARGE SCALE GENOMIC DNA]</scope>
    <source>
        <strain evidence="3">JCM 9458</strain>
    </source>
</reference>
<name>A0ABP6T1S1_9ACTN</name>
<dbReference type="PROSITE" id="PS50801">
    <property type="entry name" value="STAS"/>
    <property type="match status" value="1"/>
</dbReference>
<dbReference type="InterPro" id="IPR058548">
    <property type="entry name" value="MlaB-like_STAS"/>
</dbReference>
<accession>A0ABP6T1S1</accession>
<comment type="caution">
    <text evidence="2">The sequence shown here is derived from an EMBL/GenBank/DDBJ whole genome shotgun (WGS) entry which is preliminary data.</text>
</comment>
<sequence length="109" mass="11834">MTSPLQITTDRLADGKRQLTVTGEIDLGNAAYFKEELGAALQPGPRLLVDLTGVEYLDSAALAVLFTYADRIEIRIAPLNEYLLTVCGLTQLTDVEVVRPDPSSVEPSE</sequence>
<dbReference type="Pfam" id="PF13466">
    <property type="entry name" value="STAS_2"/>
    <property type="match status" value="1"/>
</dbReference>
<evidence type="ECO:0000259" key="1">
    <source>
        <dbReference type="PROSITE" id="PS50801"/>
    </source>
</evidence>
<gene>
    <name evidence="2" type="ORF">GCM10020369_43480</name>
</gene>